<dbReference type="FunFam" id="3.40.50.150:FF:000009">
    <property type="entry name" value="23S rRNA (Uracil(1939)-C(5))-methyltransferase RlmD"/>
    <property type="match status" value="1"/>
</dbReference>
<dbReference type="NCBIfam" id="TIGR00479">
    <property type="entry name" value="rumA"/>
    <property type="match status" value="1"/>
</dbReference>
<feature type="binding site" evidence="4">
    <location>
        <position position="327"/>
    </location>
    <ligand>
        <name>S-adenosyl-L-methionine</name>
        <dbReference type="ChEBI" id="CHEBI:59789"/>
    </ligand>
</feature>
<evidence type="ECO:0000256" key="3">
    <source>
        <dbReference type="ARBA" id="ARBA00022691"/>
    </source>
</evidence>
<dbReference type="SUPFAM" id="SSF53335">
    <property type="entry name" value="S-adenosyl-L-methionine-dependent methyltransferases"/>
    <property type="match status" value="1"/>
</dbReference>
<evidence type="ECO:0000256" key="2">
    <source>
        <dbReference type="ARBA" id="ARBA00022679"/>
    </source>
</evidence>
<gene>
    <name evidence="6" type="ORF">EPICR_80087</name>
</gene>
<dbReference type="PROSITE" id="PS50926">
    <property type="entry name" value="TRAM"/>
    <property type="match status" value="1"/>
</dbReference>
<keyword evidence="1 4" id="KW-0489">Methyltransferase</keyword>
<reference evidence="6" key="1">
    <citation type="submission" date="2019-01" db="EMBL/GenBank/DDBJ databases">
        <authorList>
            <consortium name="Genoscope - CEA"/>
            <person name="William W."/>
        </authorList>
    </citation>
    <scope>NUCLEOTIDE SEQUENCE</scope>
    <source>
        <strain evidence="6">CR-1</strain>
    </source>
</reference>
<accession>A0A484HJV2</accession>
<proteinExistence type="inferred from homology"/>
<evidence type="ECO:0000256" key="1">
    <source>
        <dbReference type="ARBA" id="ARBA00022603"/>
    </source>
</evidence>
<evidence type="ECO:0000256" key="4">
    <source>
        <dbReference type="PROSITE-ProRule" id="PRU01024"/>
    </source>
</evidence>
<feature type="domain" description="TRAM" evidence="5">
    <location>
        <begin position="2"/>
        <end position="60"/>
    </location>
</feature>
<dbReference type="Gene3D" id="2.40.50.140">
    <property type="entry name" value="Nucleic acid-binding proteins"/>
    <property type="match status" value="1"/>
</dbReference>
<dbReference type="InterPro" id="IPR010280">
    <property type="entry name" value="U5_MeTrfase_fam"/>
</dbReference>
<dbReference type="Pfam" id="PF01938">
    <property type="entry name" value="TRAM"/>
    <property type="match status" value="1"/>
</dbReference>
<dbReference type="Gene3D" id="3.40.50.150">
    <property type="entry name" value="Vaccinia Virus protein VP39"/>
    <property type="match status" value="1"/>
</dbReference>
<dbReference type="InterPro" id="IPR029063">
    <property type="entry name" value="SAM-dependent_MTases_sf"/>
</dbReference>
<sequence>MAVKKGERLRVEISKMAFGGRGIARVDDFVVFVDQGVVDDVADVVVTKRKKNYAEARLLEVVSPSPLRVEPPCPYSGLCGGCKWQFLDYEAQLEYKRRHVEDALERPGLIEKGRVLPTIPSKRVFGYRNKMEFSCSDRRWLLPSEMEKEDADRGFALGLHVPGTFYKVLDTQTCLLQPEPGDDILEDVRRFIKNSRLPVYGLRSHEGFWRFVMLRHSSFYDQWMVNLVSSRDERDEILPLARSLMEKYPNVVSALGNINSGKAGIAVGEREIHLAGEKTIRDRIGDLEFDISANSFFQTNTLQAQALYQKIEEYAALSGDETVLDLYCGAGTISAWLARSAKKVLGVEISEAAVRDAESNVRLNGIDNCEFIAGDMKDVLPGVEIRPDVMVIDPPRAGMHKNVVRRVLEMAPPKIVYVSCNPAAMARDVEMMKETYRVLEARPVDMFPHTWHIECVAKMERTP</sequence>
<evidence type="ECO:0000313" key="6">
    <source>
        <dbReference type="EMBL" id="VEN75394.1"/>
    </source>
</evidence>
<comment type="similarity">
    <text evidence="4">Belongs to the class I-like SAM-binding methyltransferase superfamily. RNA M5U methyltransferase family.</text>
</comment>
<keyword evidence="3 4" id="KW-0949">S-adenosyl-L-methionine</keyword>
<dbReference type="PROSITE" id="PS51687">
    <property type="entry name" value="SAM_MT_RNA_M5U"/>
    <property type="match status" value="1"/>
</dbReference>
<dbReference type="InterPro" id="IPR012340">
    <property type="entry name" value="NA-bd_OB-fold"/>
</dbReference>
<dbReference type="EMBL" id="CAACVI010000051">
    <property type="protein sequence ID" value="VEN75394.1"/>
    <property type="molecule type" value="Genomic_DNA"/>
</dbReference>
<dbReference type="Pfam" id="PF05958">
    <property type="entry name" value="tRNA_U5-meth_tr"/>
    <property type="match status" value="1"/>
</dbReference>
<name>A0A484HJV2_9BACT</name>
<feature type="binding site" evidence="4">
    <location>
        <position position="393"/>
    </location>
    <ligand>
        <name>S-adenosyl-L-methionine</name>
        <dbReference type="ChEBI" id="CHEBI:59789"/>
    </ligand>
</feature>
<feature type="binding site" evidence="4">
    <location>
        <position position="298"/>
    </location>
    <ligand>
        <name>S-adenosyl-L-methionine</name>
        <dbReference type="ChEBI" id="CHEBI:59789"/>
    </ligand>
</feature>
<dbReference type="FunFam" id="2.40.50.140:FF:000097">
    <property type="entry name" value="23S rRNA (uracil(1939)-C(5))-methyltransferase RlmD"/>
    <property type="match status" value="1"/>
</dbReference>
<evidence type="ECO:0000259" key="5">
    <source>
        <dbReference type="PROSITE" id="PS50926"/>
    </source>
</evidence>
<dbReference type="AlphaFoldDB" id="A0A484HJV2"/>
<dbReference type="GO" id="GO:0070041">
    <property type="term" value="F:rRNA (uridine-C5-)-methyltransferase activity"/>
    <property type="evidence" value="ECO:0007669"/>
    <property type="project" value="UniProtKB-ARBA"/>
</dbReference>
<feature type="active site" description="Nucleophile" evidence="4">
    <location>
        <position position="420"/>
    </location>
</feature>
<dbReference type="CDD" id="cd02440">
    <property type="entry name" value="AdoMet_MTases"/>
    <property type="match status" value="1"/>
</dbReference>
<feature type="binding site" evidence="4">
    <location>
        <position position="348"/>
    </location>
    <ligand>
        <name>S-adenosyl-L-methionine</name>
        <dbReference type="ChEBI" id="CHEBI:59789"/>
    </ligand>
</feature>
<dbReference type="SUPFAM" id="SSF50249">
    <property type="entry name" value="Nucleic acid-binding proteins"/>
    <property type="match status" value="1"/>
</dbReference>
<keyword evidence="2 4" id="KW-0808">Transferase</keyword>
<dbReference type="PANTHER" id="PTHR11061:SF30">
    <property type="entry name" value="TRNA (URACIL(54)-C(5))-METHYLTRANSFERASE"/>
    <property type="match status" value="1"/>
</dbReference>
<dbReference type="InterPro" id="IPR002792">
    <property type="entry name" value="TRAM_dom"/>
</dbReference>
<organism evidence="6">
    <name type="scientific">uncultured Desulfobacteraceae bacterium</name>
    <dbReference type="NCBI Taxonomy" id="218296"/>
    <lineage>
        <taxon>Bacteria</taxon>
        <taxon>Pseudomonadati</taxon>
        <taxon>Thermodesulfobacteriota</taxon>
        <taxon>Desulfobacteria</taxon>
        <taxon>Desulfobacterales</taxon>
        <taxon>Desulfobacteraceae</taxon>
        <taxon>environmental samples</taxon>
    </lineage>
</organism>
<dbReference type="FunFam" id="2.40.50.1070:FF:000003">
    <property type="entry name" value="23S rRNA (Uracil-5-)-methyltransferase RumA"/>
    <property type="match status" value="1"/>
</dbReference>
<protein>
    <submittedName>
        <fullName evidence="6">Putative enzyme</fullName>
        <ecNumber evidence="6">2.1.1.-</ecNumber>
    </submittedName>
</protein>
<dbReference type="EC" id="2.1.1.-" evidence="6"/>
<dbReference type="InterPro" id="IPR030391">
    <property type="entry name" value="MeTrfase_TrmA_CS"/>
</dbReference>
<dbReference type="Gene3D" id="2.40.50.1070">
    <property type="match status" value="1"/>
</dbReference>
<dbReference type="PROSITE" id="PS01231">
    <property type="entry name" value="TRMA_2"/>
    <property type="match status" value="1"/>
</dbReference>
<dbReference type="PANTHER" id="PTHR11061">
    <property type="entry name" value="RNA M5U METHYLTRANSFERASE"/>
    <property type="match status" value="1"/>
</dbReference>